<evidence type="ECO:0000313" key="4">
    <source>
        <dbReference type="Proteomes" id="UP000288758"/>
    </source>
</evidence>
<evidence type="ECO:0000256" key="2">
    <source>
        <dbReference type="SAM" id="Phobius"/>
    </source>
</evidence>
<dbReference type="RefSeq" id="WP_164933210.1">
    <property type="nucleotide sequence ID" value="NZ_CP034669.1"/>
</dbReference>
<feature type="transmembrane region" description="Helical" evidence="2">
    <location>
        <begin position="158"/>
        <end position="182"/>
    </location>
</feature>
<keyword evidence="2" id="KW-0812">Transmembrane</keyword>
<feature type="transmembrane region" description="Helical" evidence="2">
    <location>
        <begin position="12"/>
        <end position="30"/>
    </location>
</feature>
<feature type="region of interest" description="Disordered" evidence="1">
    <location>
        <begin position="223"/>
        <end position="249"/>
    </location>
</feature>
<accession>A0A410RRW1</accession>
<name>A0A410RRW1_CORCK</name>
<gene>
    <name evidence="3" type="ORF">EJ065_3086</name>
</gene>
<organism evidence="3 4">
    <name type="scientific">Corallococcus coralloides</name>
    <name type="common">Myxococcus coralloides</name>
    <dbReference type="NCBI Taxonomy" id="184914"/>
    <lineage>
        <taxon>Bacteria</taxon>
        <taxon>Pseudomonadati</taxon>
        <taxon>Myxococcota</taxon>
        <taxon>Myxococcia</taxon>
        <taxon>Myxococcales</taxon>
        <taxon>Cystobacterineae</taxon>
        <taxon>Myxococcaceae</taxon>
        <taxon>Corallococcus</taxon>
    </lineage>
</organism>
<dbReference type="EMBL" id="CP034669">
    <property type="protein sequence ID" value="QAT84654.1"/>
    <property type="molecule type" value="Genomic_DNA"/>
</dbReference>
<reference evidence="3 4" key="1">
    <citation type="submission" date="2018-12" db="EMBL/GenBank/DDBJ databases">
        <title>Complete Genome Sequence of the Corallopyronin A producing Myxobacterium Corallococcus coralloides B035.</title>
        <authorList>
            <person name="Bouhired S.M."/>
            <person name="Rupp O."/>
            <person name="Blom J."/>
            <person name="Schaeberle T.F."/>
            <person name="Kehraus S."/>
            <person name="Schiefer A."/>
            <person name="Pfarr K."/>
            <person name="Goesmann A."/>
            <person name="Hoerauf A."/>
            <person name="Koenig G.M."/>
        </authorList>
    </citation>
    <scope>NUCLEOTIDE SEQUENCE [LARGE SCALE GENOMIC DNA]</scope>
    <source>
        <strain evidence="3 4">B035</strain>
    </source>
</reference>
<dbReference type="AlphaFoldDB" id="A0A410RRW1"/>
<keyword evidence="2" id="KW-0472">Membrane</keyword>
<dbReference type="Proteomes" id="UP000288758">
    <property type="component" value="Chromosome"/>
</dbReference>
<sequence length="249" mass="28045">MTELLPKLERYFSPWFIQSILLLLLALWVWGRVKGEIFAFAAWRRIFDRETKRITLLRRLYNLEAFRKEKQLDKVSEELGPLSFEKFHGVAPGAANTPNPKNSTAANPYSASQGYSGHTSMRSDLKVAATFTLGAFTYGGICLFLGYLWTWIERAPAINYSITAAAGWVLGFPLALVYWFLYREFDRRWPNRDDAAAIFTWGAVAGWVFLMISVSIVEGVKKTSPKPPQTQSSVNTLDAGVLPPSHSGQ</sequence>
<evidence type="ECO:0000256" key="1">
    <source>
        <dbReference type="SAM" id="MobiDB-lite"/>
    </source>
</evidence>
<protein>
    <submittedName>
        <fullName evidence="3">Uncharacterized protein</fullName>
    </submittedName>
</protein>
<feature type="transmembrane region" description="Helical" evidence="2">
    <location>
        <begin position="194"/>
        <end position="217"/>
    </location>
</feature>
<proteinExistence type="predicted"/>
<evidence type="ECO:0000313" key="3">
    <source>
        <dbReference type="EMBL" id="QAT84654.1"/>
    </source>
</evidence>
<feature type="transmembrane region" description="Helical" evidence="2">
    <location>
        <begin position="127"/>
        <end position="152"/>
    </location>
</feature>
<keyword evidence="2" id="KW-1133">Transmembrane helix</keyword>